<dbReference type="AlphaFoldDB" id="A0A0G0WHB8"/>
<dbReference type="InterPro" id="IPR036165">
    <property type="entry name" value="YefM-like_sf"/>
</dbReference>
<sequence length="91" mass="10497">MYILYNIGMKIITTTKARKDIGNIINQVKYHGDVFAIGRRNSIDALLIQFPETYNKDVNDITNANAYSRSFDFLGTEPEIYSILDLKKKYV</sequence>
<evidence type="ECO:0000313" key="3">
    <source>
        <dbReference type="Proteomes" id="UP000034753"/>
    </source>
</evidence>
<organism evidence="2 3">
    <name type="scientific">Candidatus Daviesbacteria bacterium GW2011_GWB1_41_5</name>
    <dbReference type="NCBI Taxonomy" id="1618429"/>
    <lineage>
        <taxon>Bacteria</taxon>
        <taxon>Candidatus Daviesiibacteriota</taxon>
    </lineage>
</organism>
<dbReference type="EMBL" id="LCBN01000073">
    <property type="protein sequence ID" value="KKS11432.1"/>
    <property type="molecule type" value="Genomic_DNA"/>
</dbReference>
<reference evidence="2 3" key="1">
    <citation type="journal article" date="2015" name="Nature">
        <title>rRNA introns, odd ribosomes, and small enigmatic genomes across a large radiation of phyla.</title>
        <authorList>
            <person name="Brown C.T."/>
            <person name="Hug L.A."/>
            <person name="Thomas B.C."/>
            <person name="Sharon I."/>
            <person name="Castelle C.J."/>
            <person name="Singh A."/>
            <person name="Wilkins M.J."/>
            <person name="Williams K.H."/>
            <person name="Banfield J.F."/>
        </authorList>
    </citation>
    <scope>NUCLEOTIDE SEQUENCE [LARGE SCALE GENOMIC DNA]</scope>
</reference>
<dbReference type="Proteomes" id="UP000034753">
    <property type="component" value="Unassembled WGS sequence"/>
</dbReference>
<protein>
    <recommendedName>
        <fullName evidence="4">Antitoxin</fullName>
    </recommendedName>
</protein>
<evidence type="ECO:0008006" key="4">
    <source>
        <dbReference type="Google" id="ProtNLM"/>
    </source>
</evidence>
<comment type="caution">
    <text evidence="2">The sequence shown here is derived from an EMBL/GenBank/DDBJ whole genome shotgun (WGS) entry which is preliminary data.</text>
</comment>
<evidence type="ECO:0000313" key="2">
    <source>
        <dbReference type="EMBL" id="KKS11432.1"/>
    </source>
</evidence>
<comment type="similarity">
    <text evidence="1">Belongs to the phD/YefM antitoxin family.</text>
</comment>
<dbReference type="SUPFAM" id="SSF143120">
    <property type="entry name" value="YefM-like"/>
    <property type="match status" value="1"/>
</dbReference>
<gene>
    <name evidence="2" type="ORF">UU67_C0073G0003</name>
</gene>
<accession>A0A0G0WHB8</accession>
<proteinExistence type="inferred from homology"/>
<name>A0A0G0WHB8_9BACT</name>
<evidence type="ECO:0000256" key="1">
    <source>
        <dbReference type="ARBA" id="ARBA00009981"/>
    </source>
</evidence>